<feature type="compositionally biased region" description="Pro residues" evidence="6">
    <location>
        <begin position="732"/>
        <end position="756"/>
    </location>
</feature>
<feature type="coiled-coil region" evidence="5">
    <location>
        <begin position="682"/>
        <end position="713"/>
    </location>
</feature>
<feature type="transmembrane region" description="Helical" evidence="7">
    <location>
        <begin position="61"/>
        <end position="84"/>
    </location>
</feature>
<feature type="region of interest" description="Disordered" evidence="6">
    <location>
        <begin position="725"/>
        <end position="854"/>
    </location>
</feature>
<accession>A0ABY1ZYJ0</accession>
<protein>
    <submittedName>
        <fullName evidence="9">MFS transporter</fullName>
    </submittedName>
</protein>
<evidence type="ECO:0000256" key="3">
    <source>
        <dbReference type="ARBA" id="ARBA00022989"/>
    </source>
</evidence>
<evidence type="ECO:0000313" key="10">
    <source>
        <dbReference type="Proteomes" id="UP000292385"/>
    </source>
</evidence>
<keyword evidence="10" id="KW-1185">Reference proteome</keyword>
<feature type="transmembrane region" description="Helical" evidence="7">
    <location>
        <begin position="249"/>
        <end position="269"/>
    </location>
</feature>
<comment type="caution">
    <text evidence="9">The sequence shown here is derived from an EMBL/GenBank/DDBJ whole genome shotgun (WGS) entry which is preliminary data.</text>
</comment>
<reference evidence="9 10" key="1">
    <citation type="submission" date="2019-02" db="EMBL/GenBank/DDBJ databases">
        <title>Kribbella capetownensis sp. nov. and Kribbella speibonae sp. nov., isolated from soil.</title>
        <authorList>
            <person name="Curtis S.M."/>
            <person name="Norton I."/>
            <person name="Everest G.J."/>
            <person name="Meyers P.R."/>
        </authorList>
    </citation>
    <scope>NUCLEOTIDE SEQUENCE [LARGE SCALE GENOMIC DNA]</scope>
    <source>
        <strain evidence="9 10">SK5</strain>
    </source>
</reference>
<feature type="transmembrane region" description="Helical" evidence="7">
    <location>
        <begin position="281"/>
        <end position="298"/>
    </location>
</feature>
<keyword evidence="5" id="KW-0175">Coiled coil</keyword>
<feature type="transmembrane region" description="Helical" evidence="7">
    <location>
        <begin position="188"/>
        <end position="208"/>
    </location>
</feature>
<dbReference type="PANTHER" id="PTHR23501:SF197">
    <property type="entry name" value="COMD"/>
    <property type="match status" value="1"/>
</dbReference>
<keyword evidence="3 7" id="KW-1133">Transmembrane helix</keyword>
<keyword evidence="4 7" id="KW-0472">Membrane</keyword>
<feature type="region of interest" description="Disordered" evidence="6">
    <location>
        <begin position="1"/>
        <end position="52"/>
    </location>
</feature>
<dbReference type="PRINTS" id="PR01217">
    <property type="entry name" value="PRICHEXTENSN"/>
</dbReference>
<feature type="transmembrane region" description="Helical" evidence="7">
    <location>
        <begin position="319"/>
        <end position="341"/>
    </location>
</feature>
<feature type="compositionally biased region" description="Low complexity" evidence="6">
    <location>
        <begin position="782"/>
        <end position="805"/>
    </location>
</feature>
<feature type="compositionally biased region" description="Basic and acidic residues" evidence="6">
    <location>
        <begin position="845"/>
        <end position="854"/>
    </location>
</feature>
<feature type="compositionally biased region" description="Low complexity" evidence="6">
    <location>
        <begin position="1"/>
        <end position="21"/>
    </location>
</feature>
<evidence type="ECO:0000256" key="6">
    <source>
        <dbReference type="SAM" id="MobiDB-lite"/>
    </source>
</evidence>
<evidence type="ECO:0000256" key="7">
    <source>
        <dbReference type="SAM" id="Phobius"/>
    </source>
</evidence>
<comment type="subcellular location">
    <subcellularLocation>
        <location evidence="1">Cell membrane</location>
        <topology evidence="1">Multi-pass membrane protein</topology>
    </subcellularLocation>
</comment>
<sequence>MSATQATQPSPTAPAAGSTPAGSPPPRYRSRYAAGDPEPAPSPPPPSVGDPELSHREILEILAGLLAALFTAVLSSTIVSNALPTIIADLEGSQTQYTWVVTASLLAMTVSTPVWGKLSDLMSKKLLVQLAIILFVAGSVLAGAAQNVPFLIGSRVLQGVAMGGLMALAQAIIGAAIPPRSRGRYSGYMGAVMALATVSGPLVGGVIVDTSWLGWRWCFYVCVPLAVLSLIVLQRYLHLPVVKRRVRMDYAGALLIAGAASLPLIWVSFAGEHFPWWSWQTGAYLGGTAVLALLAVIVETHATEPLVPMRVVRERTTALAILASVAVGMGMFGSAVFLGQYFQVARGYSATEAGLLTIPMMFGSFLGSVGSGQLITRFGRWKRYLVIGALFLTAGLGLLGTIDHTSPYWYVGLGMFAMGIGMGMTMQNLVLAVQNTVDVSEVGAASASVTFFRSLGGAVGVSVLGAILATRVTDLITEHLRELGAGAAVGGSGSLLDVNSLPAPVQEIVRHAYGDATGRIFVIAAGAAVVSFLAVLFIREVPLRQTVAMSTAEGEPAVGVSDDPAEQAAVVALDVITSAERTAREREREAGERVQAAANTIRQMRTDVADLFTRVDQQIADLENTLPDTEIPEPAAAILDAQRPAGELVDELRRYELSVLSASQRTADHLRETARTEADHLRKTARAEADHLLAEAHAEEQEIRTRIQELQAIETRLLTTIRNTLTQTPPTHTSPPPTTPPTHTPPPPTHTSPSAPPTHETAPSTAPSVVPSAPTPLPPTAPLTHEPAPSSAPSSAPSTAPSTAPLTHEPAPSTHASEHQIHPPTHTRPTHQPTPPTTSGNGYPEDLHTRQPFG</sequence>
<feature type="transmembrane region" description="Helical" evidence="7">
    <location>
        <begin position="96"/>
        <end position="114"/>
    </location>
</feature>
<dbReference type="Pfam" id="PF07690">
    <property type="entry name" value="MFS_1"/>
    <property type="match status" value="1"/>
</dbReference>
<keyword evidence="2 7" id="KW-0812">Transmembrane</keyword>
<dbReference type="RefSeq" id="WP_131466424.1">
    <property type="nucleotide sequence ID" value="NZ_SJJY01000008.1"/>
</dbReference>
<feature type="transmembrane region" description="Helical" evidence="7">
    <location>
        <begin position="520"/>
        <end position="538"/>
    </location>
</feature>
<feature type="transmembrane region" description="Helical" evidence="7">
    <location>
        <begin position="408"/>
        <end position="426"/>
    </location>
</feature>
<feature type="transmembrane region" description="Helical" evidence="7">
    <location>
        <begin position="214"/>
        <end position="237"/>
    </location>
</feature>
<gene>
    <name evidence="9" type="ORF">E0H58_31275</name>
</gene>
<dbReference type="Gene3D" id="1.20.1720.10">
    <property type="entry name" value="Multidrug resistance protein D"/>
    <property type="match status" value="1"/>
</dbReference>
<organism evidence="9 10">
    <name type="scientific">Kribbella speibonae</name>
    <dbReference type="NCBI Taxonomy" id="1572660"/>
    <lineage>
        <taxon>Bacteria</taxon>
        <taxon>Bacillati</taxon>
        <taxon>Actinomycetota</taxon>
        <taxon>Actinomycetes</taxon>
        <taxon>Propionibacteriales</taxon>
        <taxon>Kribbellaceae</taxon>
        <taxon>Kribbella</taxon>
    </lineage>
</organism>
<evidence type="ECO:0000313" key="9">
    <source>
        <dbReference type="EMBL" id="TCC19394.1"/>
    </source>
</evidence>
<feature type="compositionally biased region" description="Pro residues" evidence="6">
    <location>
        <begin position="38"/>
        <end position="48"/>
    </location>
</feature>
<dbReference type="PANTHER" id="PTHR23501">
    <property type="entry name" value="MAJOR FACILITATOR SUPERFAMILY"/>
    <property type="match status" value="1"/>
</dbReference>
<feature type="compositionally biased region" description="Low complexity" evidence="6">
    <location>
        <begin position="757"/>
        <end position="772"/>
    </location>
</feature>
<evidence type="ECO:0000256" key="4">
    <source>
        <dbReference type="ARBA" id="ARBA00023136"/>
    </source>
</evidence>
<dbReference type="EMBL" id="SJJY01000008">
    <property type="protein sequence ID" value="TCC19394.1"/>
    <property type="molecule type" value="Genomic_DNA"/>
</dbReference>
<feature type="transmembrane region" description="Helical" evidence="7">
    <location>
        <begin position="353"/>
        <end position="372"/>
    </location>
</feature>
<evidence type="ECO:0000259" key="8">
    <source>
        <dbReference type="PROSITE" id="PS50850"/>
    </source>
</evidence>
<dbReference type="Proteomes" id="UP000292385">
    <property type="component" value="Unassembled WGS sequence"/>
</dbReference>
<feature type="transmembrane region" description="Helical" evidence="7">
    <location>
        <begin position="384"/>
        <end position="402"/>
    </location>
</feature>
<dbReference type="InterPro" id="IPR036259">
    <property type="entry name" value="MFS_trans_sf"/>
</dbReference>
<feature type="transmembrane region" description="Helical" evidence="7">
    <location>
        <begin position="126"/>
        <end position="144"/>
    </location>
</feature>
<feature type="domain" description="Major facilitator superfamily (MFS) profile" evidence="8">
    <location>
        <begin position="61"/>
        <end position="543"/>
    </location>
</feature>
<dbReference type="InterPro" id="IPR011701">
    <property type="entry name" value="MFS"/>
</dbReference>
<evidence type="ECO:0000256" key="1">
    <source>
        <dbReference type="ARBA" id="ARBA00004651"/>
    </source>
</evidence>
<dbReference type="CDD" id="cd17502">
    <property type="entry name" value="MFS_Azr1_MDR_like"/>
    <property type="match status" value="1"/>
</dbReference>
<evidence type="ECO:0000256" key="5">
    <source>
        <dbReference type="SAM" id="Coils"/>
    </source>
</evidence>
<dbReference type="SUPFAM" id="SSF103473">
    <property type="entry name" value="MFS general substrate transporter"/>
    <property type="match status" value="1"/>
</dbReference>
<dbReference type="PROSITE" id="PS50850">
    <property type="entry name" value="MFS"/>
    <property type="match status" value="1"/>
</dbReference>
<dbReference type="Gene3D" id="1.20.1250.20">
    <property type="entry name" value="MFS general substrate transporter like domains"/>
    <property type="match status" value="1"/>
</dbReference>
<feature type="transmembrane region" description="Helical" evidence="7">
    <location>
        <begin position="156"/>
        <end position="176"/>
    </location>
</feature>
<proteinExistence type="predicted"/>
<dbReference type="InterPro" id="IPR020846">
    <property type="entry name" value="MFS_dom"/>
</dbReference>
<evidence type="ECO:0000256" key="2">
    <source>
        <dbReference type="ARBA" id="ARBA00022692"/>
    </source>
</evidence>
<name>A0ABY1ZYJ0_9ACTN</name>